<sequence length="110" mass="12319">MDRRKPVPTENDFKVANGGEGTGPLRAQASVCLRVAGLEFNLQVDMHVAVRFDLAQMPPRKAAAEPNMRLWLQYMLLPHGFAVDLNRLRVVWGACLAPNEGFDYDPSERP</sequence>
<keyword evidence="3" id="KW-1185">Reference proteome</keyword>
<dbReference type="AlphaFoldDB" id="A0A5C3FGY1"/>
<reference evidence="2" key="1">
    <citation type="submission" date="2018-03" db="EMBL/GenBank/DDBJ databases">
        <authorList>
            <person name="Guldener U."/>
        </authorList>
    </citation>
    <scope>NUCLEOTIDE SEQUENCE [LARGE SCALE GENOMIC DNA]</scope>
    <source>
        <strain evidence="2">ATCC34888</strain>
    </source>
</reference>
<accession>A0A5C3FGY1</accession>
<feature type="compositionally biased region" description="Basic and acidic residues" evidence="1">
    <location>
        <begin position="1"/>
        <end position="13"/>
    </location>
</feature>
<gene>
    <name evidence="2" type="ORF">PSANT_01349</name>
</gene>
<name>A0A5C3FGY1_PSEA2</name>
<evidence type="ECO:0000256" key="1">
    <source>
        <dbReference type="SAM" id="MobiDB-lite"/>
    </source>
</evidence>
<evidence type="ECO:0000313" key="3">
    <source>
        <dbReference type="Proteomes" id="UP000325008"/>
    </source>
</evidence>
<protein>
    <submittedName>
        <fullName evidence="2">Uncharacterized protein</fullName>
    </submittedName>
</protein>
<proteinExistence type="predicted"/>
<comment type="caution">
    <text evidence="2">The sequence shown here is derived from an EMBL/GenBank/DDBJ whole genome shotgun (WGS) entry which is preliminary data.</text>
</comment>
<dbReference type="Proteomes" id="UP000325008">
    <property type="component" value="Unassembled WGS sequence"/>
</dbReference>
<evidence type="ECO:0000313" key="2">
    <source>
        <dbReference type="EMBL" id="SPO43664.1"/>
    </source>
</evidence>
<organism evidence="2 3">
    <name type="scientific">Pseudozyma antarctica</name>
    <name type="common">Yeast</name>
    <name type="synonym">Candida antarctica</name>
    <dbReference type="NCBI Taxonomy" id="84753"/>
    <lineage>
        <taxon>Eukaryota</taxon>
        <taxon>Fungi</taxon>
        <taxon>Dikarya</taxon>
        <taxon>Basidiomycota</taxon>
        <taxon>Ustilaginomycotina</taxon>
        <taxon>Ustilaginomycetes</taxon>
        <taxon>Ustilaginales</taxon>
        <taxon>Ustilaginaceae</taxon>
        <taxon>Moesziomyces</taxon>
    </lineage>
</organism>
<feature type="region of interest" description="Disordered" evidence="1">
    <location>
        <begin position="1"/>
        <end position="23"/>
    </location>
</feature>
<dbReference type="EMBL" id="OOIQ01000002">
    <property type="protein sequence ID" value="SPO43664.1"/>
    <property type="molecule type" value="Genomic_DNA"/>
</dbReference>